<evidence type="ECO:0000256" key="8">
    <source>
        <dbReference type="ARBA" id="ARBA00023136"/>
    </source>
</evidence>
<protein>
    <submittedName>
        <fullName evidence="10">ABC transporter</fullName>
    </submittedName>
</protein>
<dbReference type="STRING" id="1123349.SAMN02744037_02043"/>
<dbReference type="PANTHER" id="PTHR43553:SF27">
    <property type="entry name" value="ENERGY-COUPLING FACTOR TRANSPORTER ATP-BINDING PROTEIN ECFA2"/>
    <property type="match status" value="1"/>
</dbReference>
<comment type="similarity">
    <text evidence="2">Belongs to the ABC transporter superfamily.</text>
</comment>
<evidence type="ECO:0000256" key="3">
    <source>
        <dbReference type="ARBA" id="ARBA00022448"/>
    </source>
</evidence>
<evidence type="ECO:0000256" key="4">
    <source>
        <dbReference type="ARBA" id="ARBA00022475"/>
    </source>
</evidence>
<dbReference type="PANTHER" id="PTHR43553">
    <property type="entry name" value="HEAVY METAL TRANSPORTER"/>
    <property type="match status" value="1"/>
</dbReference>
<dbReference type="GO" id="GO:0016887">
    <property type="term" value="F:ATP hydrolysis activity"/>
    <property type="evidence" value="ECO:0007669"/>
    <property type="project" value="InterPro"/>
</dbReference>
<dbReference type="GO" id="GO:0043190">
    <property type="term" value="C:ATP-binding cassette (ABC) transporter complex"/>
    <property type="evidence" value="ECO:0007669"/>
    <property type="project" value="TreeGrafter"/>
</dbReference>
<evidence type="ECO:0000259" key="9">
    <source>
        <dbReference type="Pfam" id="PF00005"/>
    </source>
</evidence>
<keyword evidence="5" id="KW-0547">Nucleotide-binding</keyword>
<dbReference type="InterPro" id="IPR027417">
    <property type="entry name" value="P-loop_NTPase"/>
</dbReference>
<evidence type="ECO:0000256" key="6">
    <source>
        <dbReference type="ARBA" id="ARBA00022840"/>
    </source>
</evidence>
<dbReference type="SUPFAM" id="SSF52540">
    <property type="entry name" value="P-loop containing nucleoside triphosphate hydrolases"/>
    <property type="match status" value="1"/>
</dbReference>
<evidence type="ECO:0000313" key="11">
    <source>
        <dbReference type="Proteomes" id="UP000242497"/>
    </source>
</evidence>
<organism evidence="10 11">
    <name type="scientific">Tepidibacter formicigenes DSM 15518</name>
    <dbReference type="NCBI Taxonomy" id="1123349"/>
    <lineage>
        <taxon>Bacteria</taxon>
        <taxon>Bacillati</taxon>
        <taxon>Bacillota</taxon>
        <taxon>Clostridia</taxon>
        <taxon>Peptostreptococcales</taxon>
        <taxon>Peptostreptococcaceae</taxon>
        <taxon>Tepidibacter</taxon>
    </lineage>
</organism>
<dbReference type="Gene3D" id="3.40.50.300">
    <property type="entry name" value="P-loop containing nucleotide triphosphate hydrolases"/>
    <property type="match status" value="1"/>
</dbReference>
<feature type="non-terminal residue" evidence="10">
    <location>
        <position position="61"/>
    </location>
</feature>
<comment type="subcellular location">
    <subcellularLocation>
        <location evidence="1">Cell membrane</location>
        <topology evidence="1">Peripheral membrane protein</topology>
    </subcellularLocation>
</comment>
<dbReference type="RefSeq" id="WP_143151342.1">
    <property type="nucleotide sequence ID" value="NZ_FRAE01000052.1"/>
</dbReference>
<dbReference type="GO" id="GO:0005524">
    <property type="term" value="F:ATP binding"/>
    <property type="evidence" value="ECO:0007669"/>
    <property type="project" value="UniProtKB-KW"/>
</dbReference>
<evidence type="ECO:0000256" key="7">
    <source>
        <dbReference type="ARBA" id="ARBA00022967"/>
    </source>
</evidence>
<keyword evidence="4" id="KW-1003">Cell membrane</keyword>
<proteinExistence type="inferred from homology"/>
<accession>A0A1M6R7E2</accession>
<dbReference type="GO" id="GO:0042626">
    <property type="term" value="F:ATPase-coupled transmembrane transporter activity"/>
    <property type="evidence" value="ECO:0007669"/>
    <property type="project" value="TreeGrafter"/>
</dbReference>
<keyword evidence="11" id="KW-1185">Reference proteome</keyword>
<reference evidence="11" key="1">
    <citation type="submission" date="2016-11" db="EMBL/GenBank/DDBJ databases">
        <authorList>
            <person name="Varghese N."/>
            <person name="Submissions S."/>
        </authorList>
    </citation>
    <scope>NUCLEOTIDE SEQUENCE [LARGE SCALE GENOMIC DNA]</scope>
    <source>
        <strain evidence="11">DSM 15518</strain>
    </source>
</reference>
<evidence type="ECO:0000256" key="5">
    <source>
        <dbReference type="ARBA" id="ARBA00022741"/>
    </source>
</evidence>
<evidence type="ECO:0000256" key="1">
    <source>
        <dbReference type="ARBA" id="ARBA00004202"/>
    </source>
</evidence>
<evidence type="ECO:0000256" key="2">
    <source>
        <dbReference type="ARBA" id="ARBA00005417"/>
    </source>
</evidence>
<feature type="domain" description="ABC transporter" evidence="9">
    <location>
        <begin position="24"/>
        <end position="61"/>
    </location>
</feature>
<dbReference type="AlphaFoldDB" id="A0A1M6R7E2"/>
<dbReference type="Pfam" id="PF00005">
    <property type="entry name" value="ABC_tran"/>
    <property type="match status" value="1"/>
</dbReference>
<dbReference type="OrthoDB" id="9784332at2"/>
<dbReference type="InterPro" id="IPR050095">
    <property type="entry name" value="ECF_ABC_transporter_ATP-bd"/>
</dbReference>
<dbReference type="Proteomes" id="UP000242497">
    <property type="component" value="Unassembled WGS sequence"/>
</dbReference>
<keyword evidence="7" id="KW-1278">Translocase</keyword>
<sequence>MSDIIKIENVSFEYIQEGLQSKALDDINLNIKKGEFVVVIGHNGSGKSTLSKHLNAILKPT</sequence>
<keyword evidence="3" id="KW-0813">Transport</keyword>
<gene>
    <name evidence="10" type="ORF">SAMN02744037_02043</name>
</gene>
<dbReference type="EMBL" id="FRAE01000052">
    <property type="protein sequence ID" value="SHK28237.1"/>
    <property type="molecule type" value="Genomic_DNA"/>
</dbReference>
<keyword evidence="8" id="KW-0472">Membrane</keyword>
<dbReference type="InterPro" id="IPR003439">
    <property type="entry name" value="ABC_transporter-like_ATP-bd"/>
</dbReference>
<keyword evidence="6" id="KW-0067">ATP-binding</keyword>
<name>A0A1M6R7E2_9FIRM</name>
<evidence type="ECO:0000313" key="10">
    <source>
        <dbReference type="EMBL" id="SHK28237.1"/>
    </source>
</evidence>